<dbReference type="AlphaFoldDB" id="A0AAD9MHK4"/>
<dbReference type="Proteomes" id="UP001255856">
    <property type="component" value="Unassembled WGS sequence"/>
</dbReference>
<keyword evidence="3" id="KW-1185">Reference proteome</keyword>
<organism evidence="2 3">
    <name type="scientific">Prototheca wickerhamii</name>
    <dbReference type="NCBI Taxonomy" id="3111"/>
    <lineage>
        <taxon>Eukaryota</taxon>
        <taxon>Viridiplantae</taxon>
        <taxon>Chlorophyta</taxon>
        <taxon>core chlorophytes</taxon>
        <taxon>Trebouxiophyceae</taxon>
        <taxon>Chlorellales</taxon>
        <taxon>Chlorellaceae</taxon>
        <taxon>Prototheca</taxon>
    </lineage>
</organism>
<accession>A0AAD9MHK4</accession>
<feature type="compositionally biased region" description="Low complexity" evidence="1">
    <location>
        <begin position="129"/>
        <end position="140"/>
    </location>
</feature>
<feature type="compositionally biased region" description="Basic residues" evidence="1">
    <location>
        <begin position="141"/>
        <end position="150"/>
    </location>
</feature>
<feature type="region of interest" description="Disordered" evidence="1">
    <location>
        <begin position="125"/>
        <end position="150"/>
    </location>
</feature>
<evidence type="ECO:0000256" key="1">
    <source>
        <dbReference type="SAM" id="MobiDB-lite"/>
    </source>
</evidence>
<dbReference type="EMBL" id="JASFZW010000008">
    <property type="protein sequence ID" value="KAK2076967.1"/>
    <property type="molecule type" value="Genomic_DNA"/>
</dbReference>
<evidence type="ECO:0000313" key="2">
    <source>
        <dbReference type="EMBL" id="KAK2076967.1"/>
    </source>
</evidence>
<protein>
    <submittedName>
        <fullName evidence="2">Uncharacterized protein</fullName>
    </submittedName>
</protein>
<name>A0AAD9MHK4_PROWI</name>
<comment type="caution">
    <text evidence="2">The sequence shown here is derived from an EMBL/GenBank/DDBJ whole genome shotgun (WGS) entry which is preliminary data.</text>
</comment>
<sequence>MAALGPADGVVVMGTTREPWACLQRDRDALVAAFHLHLYLAPPDWAQRRLILRESIKSWDDQALHSLTAAMQGLGLGALRTLGAALAAKGECAADADALAGARDEEAEAAMRLWAYDLTHKPFLGPPQGKAATGDGAGATKARRPGAKRQ</sequence>
<gene>
    <name evidence="2" type="ORF">QBZ16_005195</name>
</gene>
<reference evidence="2" key="1">
    <citation type="submission" date="2021-01" db="EMBL/GenBank/DDBJ databases">
        <authorList>
            <person name="Eckstrom K.M.E."/>
        </authorList>
    </citation>
    <scope>NUCLEOTIDE SEQUENCE</scope>
    <source>
        <strain evidence="2">UVCC 0001</strain>
    </source>
</reference>
<evidence type="ECO:0000313" key="3">
    <source>
        <dbReference type="Proteomes" id="UP001255856"/>
    </source>
</evidence>
<proteinExistence type="predicted"/>